<evidence type="ECO:0000313" key="1">
    <source>
        <dbReference type="EMBL" id="GAH99741.1"/>
    </source>
</evidence>
<accession>X1JYG2</accession>
<feature type="non-terminal residue" evidence="1">
    <location>
        <position position="72"/>
    </location>
</feature>
<dbReference type="AlphaFoldDB" id="X1JYG2"/>
<organism evidence="1">
    <name type="scientific">marine sediment metagenome</name>
    <dbReference type="NCBI Taxonomy" id="412755"/>
    <lineage>
        <taxon>unclassified sequences</taxon>
        <taxon>metagenomes</taxon>
        <taxon>ecological metagenomes</taxon>
    </lineage>
</organism>
<proteinExistence type="predicted"/>
<comment type="caution">
    <text evidence="1">The sequence shown here is derived from an EMBL/GenBank/DDBJ whole genome shotgun (WGS) entry which is preliminary data.</text>
</comment>
<gene>
    <name evidence="1" type="ORF">S03H2_69735</name>
</gene>
<name>X1JYG2_9ZZZZ</name>
<protein>
    <submittedName>
        <fullName evidence="1">Uncharacterized protein</fullName>
    </submittedName>
</protein>
<dbReference type="EMBL" id="BARU01046151">
    <property type="protein sequence ID" value="GAH99741.1"/>
    <property type="molecule type" value="Genomic_DNA"/>
</dbReference>
<sequence length="72" mass="7882">MSLNRCKKLTVMLLIVGLVLGLTGLAQAQPESGFGAKVGYFMPSDEDVKDLWGSDFTFGIDYLYAFPPYGID</sequence>
<reference evidence="1" key="1">
    <citation type="journal article" date="2014" name="Front. Microbiol.">
        <title>High frequency of phylogenetically diverse reductive dehalogenase-homologous genes in deep subseafloor sedimentary metagenomes.</title>
        <authorList>
            <person name="Kawai M."/>
            <person name="Futagami T."/>
            <person name="Toyoda A."/>
            <person name="Takaki Y."/>
            <person name="Nishi S."/>
            <person name="Hori S."/>
            <person name="Arai W."/>
            <person name="Tsubouchi T."/>
            <person name="Morono Y."/>
            <person name="Uchiyama I."/>
            <person name="Ito T."/>
            <person name="Fujiyama A."/>
            <person name="Inagaki F."/>
            <person name="Takami H."/>
        </authorList>
    </citation>
    <scope>NUCLEOTIDE SEQUENCE</scope>
    <source>
        <strain evidence="1">Expedition CK06-06</strain>
    </source>
</reference>